<evidence type="ECO:0000256" key="3">
    <source>
        <dbReference type="ARBA" id="ARBA00022448"/>
    </source>
</evidence>
<comment type="similarity">
    <text evidence="2">Belongs to the binding-protein-dependent transport system permease family. CysTW subfamily.</text>
</comment>
<dbReference type="SUPFAM" id="SSF161098">
    <property type="entry name" value="MetI-like"/>
    <property type="match status" value="1"/>
</dbReference>
<keyword evidence="4" id="KW-1003">Cell membrane</keyword>
<feature type="transmembrane region" description="Helical" evidence="8">
    <location>
        <begin position="116"/>
        <end position="137"/>
    </location>
</feature>
<evidence type="ECO:0000256" key="1">
    <source>
        <dbReference type="ARBA" id="ARBA00004651"/>
    </source>
</evidence>
<dbReference type="Proteomes" id="UP001501074">
    <property type="component" value="Unassembled WGS sequence"/>
</dbReference>
<comment type="caution">
    <text evidence="10">The sequence shown here is derived from an EMBL/GenBank/DDBJ whole genome shotgun (WGS) entry which is preliminary data.</text>
</comment>
<evidence type="ECO:0000256" key="5">
    <source>
        <dbReference type="ARBA" id="ARBA00022692"/>
    </source>
</evidence>
<organism evidence="10 11">
    <name type="scientific">Kineosporia mesophila</name>
    <dbReference type="NCBI Taxonomy" id="566012"/>
    <lineage>
        <taxon>Bacteria</taxon>
        <taxon>Bacillati</taxon>
        <taxon>Actinomycetota</taxon>
        <taxon>Actinomycetes</taxon>
        <taxon>Kineosporiales</taxon>
        <taxon>Kineosporiaceae</taxon>
        <taxon>Kineosporia</taxon>
    </lineage>
</organism>
<feature type="domain" description="ABC transmembrane type-1" evidence="9">
    <location>
        <begin position="81"/>
        <end position="285"/>
    </location>
</feature>
<feature type="transmembrane region" description="Helical" evidence="8">
    <location>
        <begin position="165"/>
        <end position="185"/>
    </location>
</feature>
<dbReference type="EMBL" id="BAAAZO010000006">
    <property type="protein sequence ID" value="GAA3617824.1"/>
    <property type="molecule type" value="Genomic_DNA"/>
</dbReference>
<protein>
    <submittedName>
        <fullName evidence="10">ABC transporter permease</fullName>
    </submittedName>
</protein>
<evidence type="ECO:0000256" key="8">
    <source>
        <dbReference type="SAM" id="Phobius"/>
    </source>
</evidence>
<dbReference type="PANTHER" id="PTHR42929">
    <property type="entry name" value="INNER MEMBRANE ABC TRANSPORTER PERMEASE PROTEIN YDCU-RELATED-RELATED"/>
    <property type="match status" value="1"/>
</dbReference>
<keyword evidence="5 8" id="KW-0812">Transmembrane</keyword>
<dbReference type="InterPro" id="IPR035906">
    <property type="entry name" value="MetI-like_sf"/>
</dbReference>
<dbReference type="InterPro" id="IPR000515">
    <property type="entry name" value="MetI-like"/>
</dbReference>
<evidence type="ECO:0000256" key="6">
    <source>
        <dbReference type="ARBA" id="ARBA00022989"/>
    </source>
</evidence>
<keyword evidence="7 8" id="KW-0472">Membrane</keyword>
<comment type="subcellular location">
    <subcellularLocation>
        <location evidence="1">Cell membrane</location>
        <topology evidence="1">Multi-pass membrane protein</topology>
    </subcellularLocation>
</comment>
<evidence type="ECO:0000259" key="9">
    <source>
        <dbReference type="PROSITE" id="PS50928"/>
    </source>
</evidence>
<feature type="transmembrane region" description="Helical" evidence="8">
    <location>
        <begin position="268"/>
        <end position="292"/>
    </location>
</feature>
<evidence type="ECO:0000256" key="4">
    <source>
        <dbReference type="ARBA" id="ARBA00022475"/>
    </source>
</evidence>
<evidence type="ECO:0000256" key="2">
    <source>
        <dbReference type="ARBA" id="ARBA00007069"/>
    </source>
</evidence>
<dbReference type="PROSITE" id="PS50928">
    <property type="entry name" value="ABC_TM1"/>
    <property type="match status" value="1"/>
</dbReference>
<keyword evidence="3" id="KW-0813">Transport</keyword>
<evidence type="ECO:0000256" key="7">
    <source>
        <dbReference type="ARBA" id="ARBA00023136"/>
    </source>
</evidence>
<proteinExistence type="inferred from homology"/>
<evidence type="ECO:0000313" key="11">
    <source>
        <dbReference type="Proteomes" id="UP001501074"/>
    </source>
</evidence>
<feature type="transmembrane region" description="Helical" evidence="8">
    <location>
        <begin position="81"/>
        <end position="104"/>
    </location>
</feature>
<sequence length="301" mass="32078">MSASTATAPARGLRAPARGTLLGYLLLLPAVAVIVLLVIVPMAVIARQSFALSDPLLGGTMGGFTWDNYAKLFDPVYAKTMGYSLGLAALNAAVCLVVGYLLAFYISTRPANRQPVLLMLVIIPFLTDFLVRTFAWITLLGSGGPYVRIARALGFDASSLVPSQFAVIMSLLYAFLPVAVFPIYASMRAIDPSLREAASDLGAGWWQTHRRIFIPLSATGIGSSIMLTFVPTLGVFVIPVLLGGGKDPLVGNLIVTLFTEFRNEPMGAAMSMVVLVLMLASVAVITGLLRLLSIRSNRRAA</sequence>
<name>A0ABP6ZSI0_9ACTN</name>
<feature type="transmembrane region" description="Helical" evidence="8">
    <location>
        <begin position="212"/>
        <end position="242"/>
    </location>
</feature>
<accession>A0ABP6ZSI0</accession>
<evidence type="ECO:0000313" key="10">
    <source>
        <dbReference type="EMBL" id="GAA3617824.1"/>
    </source>
</evidence>
<keyword evidence="6 8" id="KW-1133">Transmembrane helix</keyword>
<reference evidence="11" key="1">
    <citation type="journal article" date="2019" name="Int. J. Syst. Evol. Microbiol.">
        <title>The Global Catalogue of Microorganisms (GCM) 10K type strain sequencing project: providing services to taxonomists for standard genome sequencing and annotation.</title>
        <authorList>
            <consortium name="The Broad Institute Genomics Platform"/>
            <consortium name="The Broad Institute Genome Sequencing Center for Infectious Disease"/>
            <person name="Wu L."/>
            <person name="Ma J."/>
        </authorList>
    </citation>
    <scope>NUCLEOTIDE SEQUENCE [LARGE SCALE GENOMIC DNA]</scope>
    <source>
        <strain evidence="11">JCM 16902</strain>
    </source>
</reference>
<dbReference type="PANTHER" id="PTHR42929:SF1">
    <property type="entry name" value="INNER MEMBRANE ABC TRANSPORTER PERMEASE PROTEIN YDCU-RELATED"/>
    <property type="match status" value="1"/>
</dbReference>
<feature type="transmembrane region" description="Helical" evidence="8">
    <location>
        <begin position="21"/>
        <end position="46"/>
    </location>
</feature>
<gene>
    <name evidence="10" type="ORF">GCM10022223_38150</name>
</gene>
<dbReference type="Gene3D" id="1.10.3720.10">
    <property type="entry name" value="MetI-like"/>
    <property type="match status" value="1"/>
</dbReference>
<dbReference type="CDD" id="cd06261">
    <property type="entry name" value="TM_PBP2"/>
    <property type="match status" value="1"/>
</dbReference>
<dbReference type="RefSeq" id="WP_231482323.1">
    <property type="nucleotide sequence ID" value="NZ_BAAAZO010000006.1"/>
</dbReference>
<keyword evidence="11" id="KW-1185">Reference proteome</keyword>